<dbReference type="EMBL" id="CP071182">
    <property type="protein sequence ID" value="QSO46224.1"/>
    <property type="molecule type" value="Genomic_DNA"/>
</dbReference>
<evidence type="ECO:0000313" key="2">
    <source>
        <dbReference type="EMBL" id="QSO46224.1"/>
    </source>
</evidence>
<gene>
    <name evidence="2" type="ORF">JZ786_17170</name>
</gene>
<dbReference type="GO" id="GO:0016787">
    <property type="term" value="F:hydrolase activity"/>
    <property type="evidence" value="ECO:0007669"/>
    <property type="project" value="UniProtKB-KW"/>
</dbReference>
<reference evidence="2 3" key="1">
    <citation type="submission" date="2021-02" db="EMBL/GenBank/DDBJ databases">
        <title>Alicyclobacillus curvatus sp. nov. and Alicyclobacillus mengziensis sp. nov., two acidophilic bacteria isolated from acid mine drainage.</title>
        <authorList>
            <person name="Huang Y."/>
        </authorList>
    </citation>
    <scope>NUCLEOTIDE SEQUENCE [LARGE SCALE GENOMIC DNA]</scope>
    <source>
        <strain evidence="2 3">S30H14</strain>
    </source>
</reference>
<name>A0A9X7VWA8_9BACL</name>
<dbReference type="SUPFAM" id="SSF52266">
    <property type="entry name" value="SGNH hydrolase"/>
    <property type="match status" value="1"/>
</dbReference>
<evidence type="ECO:0000259" key="1">
    <source>
        <dbReference type="Pfam" id="PF13472"/>
    </source>
</evidence>
<dbReference type="AlphaFoldDB" id="A0A9X7VWA8"/>
<dbReference type="InterPro" id="IPR013830">
    <property type="entry name" value="SGNH_hydro"/>
</dbReference>
<dbReference type="CDD" id="cd00229">
    <property type="entry name" value="SGNH_hydrolase"/>
    <property type="match status" value="1"/>
</dbReference>
<dbReference type="Gene3D" id="3.40.50.1110">
    <property type="entry name" value="SGNH hydrolase"/>
    <property type="match status" value="1"/>
</dbReference>
<protein>
    <submittedName>
        <fullName evidence="2">SGNH/GDSL hydrolase family protein</fullName>
    </submittedName>
</protein>
<accession>A0A9X7VWA8</accession>
<evidence type="ECO:0000313" key="3">
    <source>
        <dbReference type="Proteomes" id="UP000663505"/>
    </source>
</evidence>
<dbReference type="Pfam" id="PF13472">
    <property type="entry name" value="Lipase_GDSL_2"/>
    <property type="match status" value="1"/>
</dbReference>
<feature type="domain" description="SGNH hydrolase-type esterase" evidence="1">
    <location>
        <begin position="6"/>
        <end position="204"/>
    </location>
</feature>
<dbReference type="Proteomes" id="UP000663505">
    <property type="component" value="Chromosome"/>
</dbReference>
<proteinExistence type="predicted"/>
<keyword evidence="2" id="KW-0378">Hydrolase</keyword>
<keyword evidence="3" id="KW-1185">Reference proteome</keyword>
<dbReference type="KEGG" id="afx:JZ786_17170"/>
<dbReference type="RefSeq" id="WP_206655593.1">
    <property type="nucleotide sequence ID" value="NZ_CP071182.1"/>
</dbReference>
<sequence length="217" mass="22898">MYRYIAFGDSITAGYSATAPAFAYPSRVVTMLCKRRCKAMGDVLAEAGWTSADLDGAVFGDFPGPLPTADAISVWVGGDDLVNAAFMMLARGNAASARTVVPATLKRYGQDIAVLVGAIRKVNKGKIILCTQYNPFPNSPLAVEAVASLNSVTESVASRTGCLLAPVHQWFAGREAALIAGYRSGRIEDALRGHPAVHPNNRGHLVIAENLTPLVAP</sequence>
<organism evidence="2 3">
    <name type="scientific">Alicyclobacillus mengziensis</name>
    <dbReference type="NCBI Taxonomy" id="2931921"/>
    <lineage>
        <taxon>Bacteria</taxon>
        <taxon>Bacillati</taxon>
        <taxon>Bacillota</taxon>
        <taxon>Bacilli</taxon>
        <taxon>Bacillales</taxon>
        <taxon>Alicyclobacillaceae</taxon>
        <taxon>Alicyclobacillus</taxon>
    </lineage>
</organism>
<dbReference type="InterPro" id="IPR036514">
    <property type="entry name" value="SGNH_hydro_sf"/>
</dbReference>